<dbReference type="GO" id="GO:0008270">
    <property type="term" value="F:zinc ion binding"/>
    <property type="evidence" value="ECO:0007669"/>
    <property type="project" value="InterPro"/>
</dbReference>
<keyword evidence="6 11" id="KW-0645">Protease</keyword>
<dbReference type="SUPFAM" id="SSF101821">
    <property type="entry name" value="Aminopeptidase/glucanase lid domain"/>
    <property type="match status" value="1"/>
</dbReference>
<name>A0A371C9C7_YARLL</name>
<protein>
    <recommendedName>
        <fullName evidence="4">aspartyl aminopeptidase</fullName>
        <ecNumber evidence="4">3.4.11.21</ecNumber>
    </recommendedName>
</protein>
<keyword evidence="5 11" id="KW-0031">Aminopeptidase</keyword>
<accession>A0A371C9C7</accession>
<gene>
    <name evidence="12" type="ORF">B0I71DRAFT_130146</name>
</gene>
<keyword evidence="8 11" id="KW-0378">Hydrolase</keyword>
<dbReference type="VEuPathDB" id="FungiDB:YALI0_B05522g"/>
<dbReference type="PANTHER" id="PTHR28570">
    <property type="entry name" value="ASPARTYL AMINOPEPTIDASE"/>
    <property type="match status" value="1"/>
</dbReference>
<dbReference type="EC" id="3.4.11.21" evidence="4"/>
<comment type="catalytic activity">
    <reaction evidence="1">
        <text>Release of an N-terminal aspartate or glutamate from a peptide, with a preference for aspartate.</text>
        <dbReference type="EC" id="3.4.11.21"/>
    </reaction>
</comment>
<dbReference type="FunFam" id="2.30.250.10:FF:000001">
    <property type="entry name" value="Aspartyl aminopeptidase 1"/>
    <property type="match status" value="1"/>
</dbReference>
<organism evidence="12 13">
    <name type="scientific">Yarrowia lipolytica</name>
    <name type="common">Candida lipolytica</name>
    <dbReference type="NCBI Taxonomy" id="4952"/>
    <lineage>
        <taxon>Eukaryota</taxon>
        <taxon>Fungi</taxon>
        <taxon>Dikarya</taxon>
        <taxon>Ascomycota</taxon>
        <taxon>Saccharomycotina</taxon>
        <taxon>Dipodascomycetes</taxon>
        <taxon>Dipodascales</taxon>
        <taxon>Dipodascales incertae sedis</taxon>
        <taxon>Yarrowia</taxon>
    </lineage>
</organism>
<evidence type="ECO:0000256" key="4">
    <source>
        <dbReference type="ARBA" id="ARBA00011965"/>
    </source>
</evidence>
<evidence type="ECO:0000256" key="7">
    <source>
        <dbReference type="ARBA" id="ARBA00022723"/>
    </source>
</evidence>
<dbReference type="OrthoDB" id="9880441at2759"/>
<keyword evidence="10 11" id="KW-0482">Metalloprotease</keyword>
<dbReference type="SUPFAM" id="SSF53187">
    <property type="entry name" value="Zn-dependent exopeptidases"/>
    <property type="match status" value="1"/>
</dbReference>
<evidence type="ECO:0000256" key="3">
    <source>
        <dbReference type="ARBA" id="ARBA00008290"/>
    </source>
</evidence>
<dbReference type="GO" id="GO:0000324">
    <property type="term" value="C:fungal-type vacuole"/>
    <property type="evidence" value="ECO:0007669"/>
    <property type="project" value="TreeGrafter"/>
</dbReference>
<dbReference type="Gene3D" id="3.40.630.10">
    <property type="entry name" value="Zn peptidases"/>
    <property type="match status" value="1"/>
</dbReference>
<evidence type="ECO:0000256" key="1">
    <source>
        <dbReference type="ARBA" id="ARBA00001335"/>
    </source>
</evidence>
<evidence type="ECO:0000256" key="10">
    <source>
        <dbReference type="ARBA" id="ARBA00023049"/>
    </source>
</evidence>
<dbReference type="GO" id="GO:0070006">
    <property type="term" value="F:metalloaminopeptidase activity"/>
    <property type="evidence" value="ECO:0007669"/>
    <property type="project" value="TreeGrafter"/>
</dbReference>
<dbReference type="InterPro" id="IPR023358">
    <property type="entry name" value="Peptidase_M18_dom2"/>
</dbReference>
<dbReference type="OMA" id="GPILKVN"/>
<keyword evidence="7 11" id="KW-0479">Metal-binding</keyword>
<dbReference type="NCBIfam" id="NF002759">
    <property type="entry name" value="PRK02813.1"/>
    <property type="match status" value="1"/>
</dbReference>
<dbReference type="InterPro" id="IPR001948">
    <property type="entry name" value="Peptidase_M18"/>
</dbReference>
<evidence type="ECO:0000256" key="5">
    <source>
        <dbReference type="ARBA" id="ARBA00022438"/>
    </source>
</evidence>
<dbReference type="Proteomes" id="UP000256601">
    <property type="component" value="Unassembled WGS sequence"/>
</dbReference>
<dbReference type="GO" id="GO:0006508">
    <property type="term" value="P:proteolysis"/>
    <property type="evidence" value="ECO:0007669"/>
    <property type="project" value="UniProtKB-KW"/>
</dbReference>
<evidence type="ECO:0000256" key="2">
    <source>
        <dbReference type="ARBA" id="ARBA00001947"/>
    </source>
</evidence>
<dbReference type="AlphaFoldDB" id="A0A371C9C7"/>
<dbReference type="PRINTS" id="PR00932">
    <property type="entry name" value="AMINO1PTASE"/>
</dbReference>
<dbReference type="PANTHER" id="PTHR28570:SF3">
    <property type="entry name" value="ASPARTYL AMINOPEPTIDASE"/>
    <property type="match status" value="1"/>
</dbReference>
<evidence type="ECO:0000313" key="12">
    <source>
        <dbReference type="EMBL" id="RDW26883.1"/>
    </source>
</evidence>
<evidence type="ECO:0000256" key="11">
    <source>
        <dbReference type="RuleBase" id="RU004386"/>
    </source>
</evidence>
<dbReference type="VEuPathDB" id="FungiDB:YALI1_B07549g"/>
<comment type="similarity">
    <text evidence="3 11">Belongs to the peptidase M18 family.</text>
</comment>
<dbReference type="CDD" id="cd05658">
    <property type="entry name" value="M18_DAP"/>
    <property type="match status" value="1"/>
</dbReference>
<dbReference type="Gene3D" id="2.30.250.10">
    <property type="entry name" value="Aminopeptidase i, Domain 2"/>
    <property type="match status" value="1"/>
</dbReference>
<reference evidence="12 13" key="1">
    <citation type="submission" date="2018-07" db="EMBL/GenBank/DDBJ databases">
        <title>Draft Genome Assemblies for Five Robust Yarrowia lipolytica Strains Exhibiting High Lipid Production and Pentose Sugar Utilization and Sugar Alcohol Secretion from Undetoxified Lignocellulosic Biomass Hydrolysates.</title>
        <authorList>
            <consortium name="DOE Joint Genome Institute"/>
            <person name="Walker C."/>
            <person name="Ryu S."/>
            <person name="Na H."/>
            <person name="Zane M."/>
            <person name="LaButti K."/>
            <person name="Lipzen A."/>
            <person name="Haridas S."/>
            <person name="Barry K."/>
            <person name="Grigoriev I.V."/>
            <person name="Quarterman J."/>
            <person name="Slininger P."/>
            <person name="Dien B."/>
            <person name="Trinh C.T."/>
        </authorList>
    </citation>
    <scope>NUCLEOTIDE SEQUENCE [LARGE SCALE GENOMIC DNA]</scope>
    <source>
        <strain evidence="12 13">YB392</strain>
    </source>
</reference>
<keyword evidence="9 11" id="KW-0862">Zinc</keyword>
<dbReference type="Pfam" id="PF02127">
    <property type="entry name" value="Peptidase_M18"/>
    <property type="match status" value="1"/>
</dbReference>
<dbReference type="EMBL" id="KZ858972">
    <property type="protein sequence ID" value="RDW26883.1"/>
    <property type="molecule type" value="Genomic_DNA"/>
</dbReference>
<evidence type="ECO:0000256" key="9">
    <source>
        <dbReference type="ARBA" id="ARBA00022833"/>
    </source>
</evidence>
<evidence type="ECO:0000256" key="8">
    <source>
        <dbReference type="ARBA" id="ARBA00022801"/>
    </source>
</evidence>
<sequence length="476" mass="52891">MSHFKAAANDFIDFVNACPTPYHVVHDVRARLVKNGFKELKEKASWNIEPNGRYFVTRNESSIVAFTVGGKWKPGNPMAIVGAHTDSPTFRVKPVSKRSPSGNFLQIGVECYGGGIWHSWFDRDLSVAGRVFVKDPTTGKSQIRLVKVDKPILKIPTLAIHLDRSVMEKFEFNKEQHLTPVLGLLEKNLNKKKEEEPVESESDATPHQALEQCHDPALLGLLASELDVTPEQIDNFELYLFDTQKSCIGGLNDEFIFSPRLDNQVSSYCATEALIKSLDTVEKDESIRVIGLFDHEEVGSLSYQGADSNFLPAVLSRLAGAPGQNDGSDVSINYQSLASSFLLSADQAHAFHPNYPTSYESAHRPDMNRGPVIKINGNQRYTTDGVGMVLIQKIAEKANLPMQKFVVKNDSSCGSTIGPMLASKLGLRSIDIGNPQLSMHSVRETGGSKDIYYLEKLFIEFFNNFVETDKQIVYDE</sequence>
<comment type="cofactor">
    <cofactor evidence="2">
        <name>Zn(2+)</name>
        <dbReference type="ChEBI" id="CHEBI:29105"/>
    </cofactor>
</comment>
<evidence type="ECO:0000256" key="6">
    <source>
        <dbReference type="ARBA" id="ARBA00022670"/>
    </source>
</evidence>
<proteinExistence type="inferred from homology"/>
<evidence type="ECO:0000313" key="13">
    <source>
        <dbReference type="Proteomes" id="UP000256601"/>
    </source>
</evidence>